<accession>A0A132F2V9</accession>
<gene>
    <name evidence="1" type="ORF">WT57_16410</name>
</gene>
<dbReference type="RefSeq" id="WP_060298671.1">
    <property type="nucleotide sequence ID" value="NZ_LPJX01000029.1"/>
</dbReference>
<proteinExistence type="predicted"/>
<name>A0A132F2V9_9BURK</name>
<protein>
    <submittedName>
        <fullName evidence="1">Uncharacterized protein</fullName>
    </submittedName>
</protein>
<dbReference type="InterPro" id="IPR038622">
    <property type="entry name" value="CDPS_sf"/>
</dbReference>
<evidence type="ECO:0000313" key="2">
    <source>
        <dbReference type="Proteomes" id="UP000061512"/>
    </source>
</evidence>
<sequence length="242" mass="27873">MYKVSLQAQGKFQAHHYIGKTALLLISVGKEYHEGDKLAATVDKINVSAFGRCVIAVADTLQRHNYNTGSAHSNYRRSRERGDAWLAQNAGILAKLSMRREVLRWDDLLRRDDYTQYYHLITNEYYSNHEYRDAINGTIDVFAERNGLVRGTQAHEDAFYRSLFYILEECPIIMPMWARDGIDFILYPKQMTSAMSKTREIFVQNDGDARANWLAVKFKKKSSAQVHGHGHEHEETEATAHD</sequence>
<dbReference type="EMBL" id="LPJX01000029">
    <property type="protein sequence ID" value="KWF67662.1"/>
    <property type="molecule type" value="Genomic_DNA"/>
</dbReference>
<dbReference type="GO" id="GO:0016755">
    <property type="term" value="F:aminoacyltransferase activity"/>
    <property type="evidence" value="ECO:0007669"/>
    <property type="project" value="InterPro"/>
</dbReference>
<dbReference type="Proteomes" id="UP000061512">
    <property type="component" value="Unassembled WGS sequence"/>
</dbReference>
<dbReference type="AlphaFoldDB" id="A0A132F2V9"/>
<reference evidence="1 2" key="1">
    <citation type="submission" date="2015-11" db="EMBL/GenBank/DDBJ databases">
        <title>Expanding the genomic diversity of Burkholderia species for the development of highly accurate diagnostics.</title>
        <authorList>
            <person name="Sahl J."/>
            <person name="Keim P."/>
            <person name="Wagner D."/>
        </authorList>
    </citation>
    <scope>NUCLEOTIDE SEQUENCE [LARGE SCALE GENOMIC DNA]</scope>
    <source>
        <strain evidence="1 2">MSMB574WGS</strain>
    </source>
</reference>
<comment type="caution">
    <text evidence="1">The sequence shown here is derived from an EMBL/GenBank/DDBJ whole genome shotgun (WGS) entry which is preliminary data.</text>
</comment>
<dbReference type="Gene3D" id="3.40.50.11710">
    <property type="entry name" value="Cyclodipeptide synthase"/>
    <property type="match status" value="1"/>
</dbReference>
<organism evidence="1 2">
    <name type="scientific">Burkholderia pseudomultivorans</name>
    <dbReference type="NCBI Taxonomy" id="1207504"/>
    <lineage>
        <taxon>Bacteria</taxon>
        <taxon>Pseudomonadati</taxon>
        <taxon>Pseudomonadota</taxon>
        <taxon>Betaproteobacteria</taxon>
        <taxon>Burkholderiales</taxon>
        <taxon>Burkholderiaceae</taxon>
        <taxon>Burkholderia</taxon>
        <taxon>Burkholderia cepacia complex</taxon>
    </lineage>
</organism>
<evidence type="ECO:0000313" key="1">
    <source>
        <dbReference type="EMBL" id="KWF67662.1"/>
    </source>
</evidence>